<organism evidence="2 3">
    <name type="scientific">Mycolicibacterium fortuitum subsp. acetamidolyticum</name>
    <dbReference type="NCBI Taxonomy" id="144550"/>
    <lineage>
        <taxon>Bacteria</taxon>
        <taxon>Bacillati</taxon>
        <taxon>Actinomycetota</taxon>
        <taxon>Actinomycetes</taxon>
        <taxon>Mycobacteriales</taxon>
        <taxon>Mycobacteriaceae</taxon>
        <taxon>Mycolicibacterium</taxon>
    </lineage>
</organism>
<evidence type="ECO:0000313" key="3">
    <source>
        <dbReference type="Proteomes" id="UP000069705"/>
    </source>
</evidence>
<gene>
    <name evidence="2" type="ORF">RMCFA_4375</name>
</gene>
<dbReference type="EMBL" id="BCSZ01000043">
    <property type="protein sequence ID" value="GAT04264.1"/>
    <property type="molecule type" value="Genomic_DNA"/>
</dbReference>
<name>A0A100WUC8_MYCFO</name>
<feature type="region of interest" description="Disordered" evidence="1">
    <location>
        <begin position="1"/>
        <end position="23"/>
    </location>
</feature>
<accession>A0A100WUC8</accession>
<dbReference type="Proteomes" id="UP000069705">
    <property type="component" value="Unassembled WGS sequence"/>
</dbReference>
<comment type="caution">
    <text evidence="2">The sequence shown here is derived from an EMBL/GenBank/DDBJ whole genome shotgun (WGS) entry which is preliminary data.</text>
</comment>
<proteinExistence type="predicted"/>
<reference evidence="2 3" key="1">
    <citation type="journal article" date="2016" name="Genome Announc.">
        <title>Draft Genome Sequences of Five Rapidly Growing Mycobacterium Species, M. thermoresistibile, M. fortuitum subsp. acetamidolyticum, M. canariasense, M. brisbanense, and M. novocastrense.</title>
        <authorList>
            <person name="Katahira K."/>
            <person name="Ogura Y."/>
            <person name="Gotoh Y."/>
            <person name="Hayashi T."/>
        </authorList>
    </citation>
    <scope>NUCLEOTIDE SEQUENCE [LARGE SCALE GENOMIC DNA]</scope>
    <source>
        <strain evidence="2 3">JCM6368</strain>
    </source>
</reference>
<evidence type="ECO:0000313" key="2">
    <source>
        <dbReference type="EMBL" id="GAT04264.1"/>
    </source>
</evidence>
<evidence type="ECO:0000256" key="1">
    <source>
        <dbReference type="SAM" id="MobiDB-lite"/>
    </source>
</evidence>
<reference evidence="3" key="2">
    <citation type="submission" date="2016-02" db="EMBL/GenBank/DDBJ databases">
        <title>Draft genome sequence of five rapidly growing Mycobacterium species.</title>
        <authorList>
            <person name="Katahira K."/>
            <person name="Gotou Y."/>
            <person name="Iida K."/>
            <person name="Ogura Y."/>
            <person name="Hayashi T."/>
        </authorList>
    </citation>
    <scope>NUCLEOTIDE SEQUENCE [LARGE SCALE GENOMIC DNA]</scope>
    <source>
        <strain evidence="3">JCM6368</strain>
    </source>
</reference>
<sequence>MSRTPVDLARPKRDFTPDEQAERLKYDDAPKHVGLPAIAERVNELFGVKVTTHYLRRATNSRKLAFNEICHKIHCSDRQLYDFIVLGTRKDKAS</sequence>
<protein>
    <submittedName>
        <fullName evidence="2">Uncharacterized protein</fullName>
    </submittedName>
</protein>
<feature type="compositionally biased region" description="Basic and acidic residues" evidence="1">
    <location>
        <begin position="9"/>
        <end position="23"/>
    </location>
</feature>
<dbReference type="AlphaFoldDB" id="A0A100WUC8"/>